<accession>A0A8D2JNG9</accession>
<dbReference type="InterPro" id="IPR016054">
    <property type="entry name" value="LY6_UPA_recep-like"/>
</dbReference>
<feature type="domain" description="UPAR/Ly6" evidence="2">
    <location>
        <begin position="22"/>
        <end position="100"/>
    </location>
</feature>
<reference evidence="3" key="1">
    <citation type="submission" date="2025-08" db="UniProtKB">
        <authorList>
            <consortium name="Ensembl"/>
        </authorList>
    </citation>
    <scope>IDENTIFICATION</scope>
</reference>
<dbReference type="Ensembl" id="ENSSVLT00005025774.1">
    <property type="protein sequence ID" value="ENSSVLP00005023173.1"/>
    <property type="gene ID" value="ENSSVLG00005018441.1"/>
</dbReference>
<evidence type="ECO:0000313" key="4">
    <source>
        <dbReference type="Proteomes" id="UP000694564"/>
    </source>
</evidence>
<dbReference type="CDD" id="cd23628">
    <property type="entry name" value="TFP_LU_ECD_SP10_like"/>
    <property type="match status" value="1"/>
</dbReference>
<sequence length="101" mass="11451">MGKHLSLLLLLLCLSSLWGFLQALTCVQCPRISADGVCKSRESSCQARGSQQCFLRKVYDGDKFLYGYQGCRDLCIPMSFFNRKKKVDFTCCGDKSFCNRL</sequence>
<keyword evidence="4" id="KW-1185">Reference proteome</keyword>
<evidence type="ECO:0000259" key="2">
    <source>
        <dbReference type="Pfam" id="PF00021"/>
    </source>
</evidence>
<reference evidence="3" key="2">
    <citation type="submission" date="2025-09" db="UniProtKB">
        <authorList>
            <consortium name="Ensembl"/>
        </authorList>
    </citation>
    <scope>IDENTIFICATION</scope>
</reference>
<proteinExistence type="predicted"/>
<evidence type="ECO:0000256" key="1">
    <source>
        <dbReference type="SAM" id="SignalP"/>
    </source>
</evidence>
<protein>
    <recommendedName>
        <fullName evidence="2">UPAR/Ly6 domain-containing protein</fullName>
    </recommendedName>
</protein>
<feature type="signal peptide" evidence="1">
    <location>
        <begin position="1"/>
        <end position="23"/>
    </location>
</feature>
<dbReference type="Proteomes" id="UP000694564">
    <property type="component" value="Chromosome 11"/>
</dbReference>
<name>A0A8D2JNG9_SCIVU</name>
<evidence type="ECO:0000313" key="3">
    <source>
        <dbReference type="Ensembl" id="ENSSVLP00005023173.1"/>
    </source>
</evidence>
<dbReference type="Pfam" id="PF00021">
    <property type="entry name" value="UPAR_LY6"/>
    <property type="match status" value="1"/>
</dbReference>
<dbReference type="AlphaFoldDB" id="A0A8D2JNG9"/>
<dbReference type="GeneTree" id="ENSGT00940000163158"/>
<keyword evidence="1" id="KW-0732">Signal</keyword>
<dbReference type="OrthoDB" id="4779276at2759"/>
<organism evidence="3 4">
    <name type="scientific">Sciurus vulgaris</name>
    <name type="common">Eurasian red squirrel</name>
    <dbReference type="NCBI Taxonomy" id="55149"/>
    <lineage>
        <taxon>Eukaryota</taxon>
        <taxon>Metazoa</taxon>
        <taxon>Chordata</taxon>
        <taxon>Craniata</taxon>
        <taxon>Vertebrata</taxon>
        <taxon>Euteleostomi</taxon>
        <taxon>Mammalia</taxon>
        <taxon>Eutheria</taxon>
        <taxon>Euarchontoglires</taxon>
        <taxon>Glires</taxon>
        <taxon>Rodentia</taxon>
        <taxon>Sciuromorpha</taxon>
        <taxon>Sciuridae</taxon>
        <taxon>Sciurinae</taxon>
        <taxon>Sciurini</taxon>
        <taxon>Sciurus</taxon>
    </lineage>
</organism>
<feature type="chain" id="PRO_5034774498" description="UPAR/Ly6 domain-containing protein" evidence="1">
    <location>
        <begin position="24"/>
        <end position="101"/>
    </location>
</feature>